<evidence type="ECO:0000313" key="3">
    <source>
        <dbReference type="Proteomes" id="UP000466104"/>
    </source>
</evidence>
<keyword evidence="3" id="KW-1185">Reference proteome</keyword>
<dbReference type="PRINTS" id="PR00069">
    <property type="entry name" value="ALDKETRDTASE"/>
</dbReference>
<gene>
    <name evidence="2" type="ORF">FYJ43_11900</name>
</gene>
<dbReference type="InterPro" id="IPR050523">
    <property type="entry name" value="AKR_Detox_Biosynth"/>
</dbReference>
<dbReference type="GO" id="GO:0005829">
    <property type="term" value="C:cytosol"/>
    <property type="evidence" value="ECO:0007669"/>
    <property type="project" value="TreeGrafter"/>
</dbReference>
<reference evidence="2 3" key="1">
    <citation type="submission" date="2019-08" db="EMBL/GenBank/DDBJ databases">
        <title>In-depth cultivation of the pig gut microbiome towards novel bacterial diversity and tailored functional studies.</title>
        <authorList>
            <person name="Wylensek D."/>
            <person name="Hitch T.C.A."/>
            <person name="Clavel T."/>
        </authorList>
    </citation>
    <scope>NUCLEOTIDE SEQUENCE [LARGE SCALE GENOMIC DNA]</scope>
    <source>
        <strain evidence="2 3">WCA-380-WT-3A</strain>
    </source>
</reference>
<comment type="caution">
    <text evidence="2">The sequence shown here is derived from an EMBL/GenBank/DDBJ whole genome shotgun (WGS) entry which is preliminary data.</text>
</comment>
<dbReference type="PANTHER" id="PTHR43364">
    <property type="entry name" value="NADH-SPECIFIC METHYLGLYOXAL REDUCTASE-RELATED"/>
    <property type="match status" value="1"/>
</dbReference>
<dbReference type="RefSeq" id="WP_154565062.1">
    <property type="nucleotide sequence ID" value="NZ_VUMG01000005.1"/>
</dbReference>
<dbReference type="InterPro" id="IPR020471">
    <property type="entry name" value="AKR"/>
</dbReference>
<dbReference type="InterPro" id="IPR036812">
    <property type="entry name" value="NAD(P)_OxRdtase_dom_sf"/>
</dbReference>
<accession>A0A7K0J9Z8</accession>
<feature type="domain" description="NADP-dependent oxidoreductase" evidence="1">
    <location>
        <begin position="13"/>
        <end position="316"/>
    </location>
</feature>
<name>A0A7K0J9Z8_9ACTN</name>
<proteinExistence type="predicted"/>
<organism evidence="2 3">
    <name type="scientific">Cutibacterium porci</name>
    <dbReference type="NCBI Taxonomy" id="2605781"/>
    <lineage>
        <taxon>Bacteria</taxon>
        <taxon>Bacillati</taxon>
        <taxon>Actinomycetota</taxon>
        <taxon>Actinomycetes</taxon>
        <taxon>Propionibacteriales</taxon>
        <taxon>Propionibacteriaceae</taxon>
        <taxon>Cutibacterium</taxon>
    </lineage>
</organism>
<dbReference type="EMBL" id="VUMG01000005">
    <property type="protein sequence ID" value="MSS46700.1"/>
    <property type="molecule type" value="Genomic_DNA"/>
</dbReference>
<dbReference type="SUPFAM" id="SSF51430">
    <property type="entry name" value="NAD(P)-linked oxidoreductase"/>
    <property type="match status" value="1"/>
</dbReference>
<dbReference type="Pfam" id="PF00248">
    <property type="entry name" value="Aldo_ket_red"/>
    <property type="match status" value="1"/>
</dbReference>
<dbReference type="GO" id="GO:0016491">
    <property type="term" value="F:oxidoreductase activity"/>
    <property type="evidence" value="ECO:0007669"/>
    <property type="project" value="InterPro"/>
</dbReference>
<dbReference type="InterPro" id="IPR023210">
    <property type="entry name" value="NADP_OxRdtase_dom"/>
</dbReference>
<evidence type="ECO:0000259" key="1">
    <source>
        <dbReference type="Pfam" id="PF00248"/>
    </source>
</evidence>
<evidence type="ECO:0000313" key="2">
    <source>
        <dbReference type="EMBL" id="MSS46700.1"/>
    </source>
</evidence>
<dbReference type="AlphaFoldDB" id="A0A7K0J9Z8"/>
<sequence>MTRIPGTDLDVKPIVLGANTFGWTADEHESHAILDAFIAAGGSLVDTADGYSHWVDGNSGGESETIIGSWLEKGGRRDDIVLATKVATHPEFKGLAPENISAAVDASLARLHTDYIDLYYAHFDDDSQQIEDMAVAFDKLVKAGKVRWIALSNFSVAREQKWLEVAEHEGLARPIALQPQYNLLHRADVEDPQGYGQLAREYSLALFPYFSLASGFLTGKYTTRDDLHGVARESMMTAYLPDAEHEAAAFSVLDQLRRIAGDHGAEVTSVALAWLLAKGVTAPIASARRVDQLGPLLAATDLTLTHDEVSTLDAASDLFTRN</sequence>
<dbReference type="PANTHER" id="PTHR43364:SF6">
    <property type="entry name" value="OXIDOREDUCTASE-RELATED"/>
    <property type="match status" value="1"/>
</dbReference>
<dbReference type="Proteomes" id="UP000466104">
    <property type="component" value="Unassembled WGS sequence"/>
</dbReference>
<dbReference type="Gene3D" id="3.20.20.100">
    <property type="entry name" value="NADP-dependent oxidoreductase domain"/>
    <property type="match status" value="1"/>
</dbReference>
<protein>
    <submittedName>
        <fullName evidence="2">Aldo/keto reductase</fullName>
    </submittedName>
</protein>